<evidence type="ECO:0000313" key="2">
    <source>
        <dbReference type="Proteomes" id="UP000607653"/>
    </source>
</evidence>
<evidence type="ECO:0000313" key="1">
    <source>
        <dbReference type="EMBL" id="DAD22504.1"/>
    </source>
</evidence>
<accession>A0A822XLK8</accession>
<organism evidence="1 2">
    <name type="scientific">Nelumbo nucifera</name>
    <name type="common">Sacred lotus</name>
    <dbReference type="NCBI Taxonomy" id="4432"/>
    <lineage>
        <taxon>Eukaryota</taxon>
        <taxon>Viridiplantae</taxon>
        <taxon>Streptophyta</taxon>
        <taxon>Embryophyta</taxon>
        <taxon>Tracheophyta</taxon>
        <taxon>Spermatophyta</taxon>
        <taxon>Magnoliopsida</taxon>
        <taxon>Proteales</taxon>
        <taxon>Nelumbonaceae</taxon>
        <taxon>Nelumbo</taxon>
    </lineage>
</organism>
<proteinExistence type="predicted"/>
<name>A0A822XLK8_NELNU</name>
<keyword evidence="2" id="KW-1185">Reference proteome</keyword>
<gene>
    <name evidence="1" type="ORF">HUJ06_023967</name>
</gene>
<reference evidence="1 2" key="1">
    <citation type="journal article" date="2020" name="Mol. Biol. Evol.">
        <title>Distinct Expression and Methylation Patterns for Genes with Different Fates following a Single Whole-Genome Duplication in Flowering Plants.</title>
        <authorList>
            <person name="Shi T."/>
            <person name="Rahmani R.S."/>
            <person name="Gugger P.F."/>
            <person name="Wang M."/>
            <person name="Li H."/>
            <person name="Zhang Y."/>
            <person name="Li Z."/>
            <person name="Wang Q."/>
            <person name="Van de Peer Y."/>
            <person name="Marchal K."/>
            <person name="Chen J."/>
        </authorList>
    </citation>
    <scope>NUCLEOTIDE SEQUENCE [LARGE SCALE GENOMIC DNA]</scope>
    <source>
        <tissue evidence="1">Leaf</tissue>
    </source>
</reference>
<dbReference type="Proteomes" id="UP000607653">
    <property type="component" value="Unassembled WGS sequence"/>
</dbReference>
<sequence length="20" mass="2274">MEDSPLLICVCSEKTMNNVF</sequence>
<dbReference type="EMBL" id="DUZY01000001">
    <property type="protein sequence ID" value="DAD22504.1"/>
    <property type="molecule type" value="Genomic_DNA"/>
</dbReference>
<protein>
    <submittedName>
        <fullName evidence="1">Uncharacterized protein</fullName>
    </submittedName>
</protein>
<dbReference type="AlphaFoldDB" id="A0A822XLK8"/>
<comment type="caution">
    <text evidence="1">The sequence shown here is derived from an EMBL/GenBank/DDBJ whole genome shotgun (WGS) entry which is preliminary data.</text>
</comment>